<keyword evidence="12" id="KW-1185">Reference proteome</keyword>
<keyword evidence="7" id="KW-0804">Transcription</keyword>
<name>A0A444Z492_ARAHY</name>
<keyword evidence="5" id="KW-0805">Transcription regulation</keyword>
<gene>
    <name evidence="11" type="ORF">Ahy_B05g076986</name>
</gene>
<organism evidence="11 12">
    <name type="scientific">Arachis hypogaea</name>
    <name type="common">Peanut</name>
    <dbReference type="NCBI Taxonomy" id="3818"/>
    <lineage>
        <taxon>Eukaryota</taxon>
        <taxon>Viridiplantae</taxon>
        <taxon>Streptophyta</taxon>
        <taxon>Embryophyta</taxon>
        <taxon>Tracheophyta</taxon>
        <taxon>Spermatophyta</taxon>
        <taxon>Magnoliopsida</taxon>
        <taxon>eudicotyledons</taxon>
        <taxon>Gunneridae</taxon>
        <taxon>Pentapetalae</taxon>
        <taxon>rosids</taxon>
        <taxon>fabids</taxon>
        <taxon>Fabales</taxon>
        <taxon>Fabaceae</taxon>
        <taxon>Papilionoideae</taxon>
        <taxon>50 kb inversion clade</taxon>
        <taxon>dalbergioids sensu lato</taxon>
        <taxon>Dalbergieae</taxon>
        <taxon>Pterocarpus clade</taxon>
        <taxon>Arachis</taxon>
    </lineage>
</organism>
<evidence type="ECO:0000256" key="3">
    <source>
        <dbReference type="ARBA" id="ARBA00022771"/>
    </source>
</evidence>
<dbReference type="PROSITE" id="PS51141">
    <property type="entry name" value="ZF_SBP"/>
    <property type="match status" value="1"/>
</dbReference>
<protein>
    <recommendedName>
        <fullName evidence="10">SBP-type domain-containing protein</fullName>
    </recommendedName>
</protein>
<dbReference type="FunFam" id="4.10.1100.10:FF:000001">
    <property type="entry name" value="Squamosa promoter-binding-like protein 14"/>
    <property type="match status" value="1"/>
</dbReference>
<dbReference type="GO" id="GO:0008270">
    <property type="term" value="F:zinc ion binding"/>
    <property type="evidence" value="ECO:0007669"/>
    <property type="project" value="UniProtKB-KW"/>
</dbReference>
<dbReference type="InterPro" id="IPR004333">
    <property type="entry name" value="SBP_dom"/>
</dbReference>
<dbReference type="GO" id="GO:0003677">
    <property type="term" value="F:DNA binding"/>
    <property type="evidence" value="ECO:0007669"/>
    <property type="project" value="UniProtKB-KW"/>
</dbReference>
<evidence type="ECO:0000256" key="5">
    <source>
        <dbReference type="ARBA" id="ARBA00023015"/>
    </source>
</evidence>
<accession>A0A444Z492</accession>
<evidence type="ECO:0000256" key="8">
    <source>
        <dbReference type="ARBA" id="ARBA00023242"/>
    </source>
</evidence>
<comment type="caution">
    <text evidence="11">The sequence shown here is derived from an EMBL/GenBank/DDBJ whole genome shotgun (WGS) entry which is preliminary data.</text>
</comment>
<dbReference type="PANTHER" id="PTHR31251">
    <property type="entry name" value="SQUAMOSA PROMOTER-BINDING-LIKE PROTEIN 4"/>
    <property type="match status" value="1"/>
</dbReference>
<evidence type="ECO:0000259" key="10">
    <source>
        <dbReference type="PROSITE" id="PS51141"/>
    </source>
</evidence>
<dbReference type="SMR" id="A0A444Z492"/>
<dbReference type="InterPro" id="IPR044817">
    <property type="entry name" value="SBP-like"/>
</dbReference>
<keyword evidence="3 9" id="KW-0863">Zinc-finger</keyword>
<dbReference type="GO" id="GO:0005634">
    <property type="term" value="C:nucleus"/>
    <property type="evidence" value="ECO:0007669"/>
    <property type="project" value="UniProtKB-SubCell"/>
</dbReference>
<sequence length="465" mass="52713">MEPWSYVTDEKGYLFSDEMDFSLDAFVRSRKAMTEWDNKASCNFERGGLNSEREVVRSMEFVDLGFPDLFRKPFELDSNLSRRGNTSAQVIDLDSFLGEEESESKHLSSLGELKAHDTSLIDLKLGRIADCQAASNDKVGNEGFTLIPMQQPSPTTLAKRARTSCSPNQTPVCQVYGCDMDLSSSKDYHKRHKVCDVHSKTAKVIVNGIEQRFCQQCSRFHLLAEFDDGKRSCRRRLAGHNERRRKPQFDYMTSRQHKILHSHQGARYMESSLQKRPQFSFPDIFRCGTLFPAKYDKISQNGNVKLEEEFIFSPQFAAPVAHGQELSSRALSLLSAQSQIPSCHSEENPVASSFSFHSISEMPLDISNEGKYVVDESFPCEMNHKEFIKSESAMLSDAGHPDHRAISDDICQASDLFNVKQHCSPLEHGSTVDLFQLSSNLERVEQKRNSVSVKWENEDSCFPAL</sequence>
<evidence type="ECO:0000256" key="4">
    <source>
        <dbReference type="ARBA" id="ARBA00022833"/>
    </source>
</evidence>
<keyword evidence="6" id="KW-0238">DNA-binding</keyword>
<dbReference type="SUPFAM" id="SSF103612">
    <property type="entry name" value="SBT domain"/>
    <property type="match status" value="1"/>
</dbReference>
<evidence type="ECO:0000256" key="7">
    <source>
        <dbReference type="ARBA" id="ARBA00023163"/>
    </source>
</evidence>
<dbReference type="Gramene" id="arahy.Tifrunner.gnm2.ann2.Ah15g286200.1">
    <property type="protein sequence ID" value="arahy.Tifrunner.gnm2.ann2.Ah15g286200.1-CDS"/>
    <property type="gene ID" value="arahy.Tifrunner.gnm2.ann2.Ah15g286200"/>
</dbReference>
<evidence type="ECO:0000256" key="1">
    <source>
        <dbReference type="ARBA" id="ARBA00004123"/>
    </source>
</evidence>
<comment type="subcellular location">
    <subcellularLocation>
        <location evidence="1">Nucleus</location>
    </subcellularLocation>
</comment>
<dbReference type="Proteomes" id="UP000289738">
    <property type="component" value="Chromosome B05"/>
</dbReference>
<keyword evidence="2" id="KW-0479">Metal-binding</keyword>
<keyword evidence="8" id="KW-0539">Nucleus</keyword>
<dbReference type="AlphaFoldDB" id="A0A444Z492"/>
<dbReference type="EMBL" id="SDMP01000015">
    <property type="protein sequence ID" value="RYR09018.1"/>
    <property type="molecule type" value="Genomic_DNA"/>
</dbReference>
<dbReference type="Pfam" id="PF03110">
    <property type="entry name" value="SBP"/>
    <property type="match status" value="1"/>
</dbReference>
<evidence type="ECO:0000313" key="11">
    <source>
        <dbReference type="EMBL" id="RYR09018.1"/>
    </source>
</evidence>
<proteinExistence type="predicted"/>
<evidence type="ECO:0000256" key="9">
    <source>
        <dbReference type="PROSITE-ProRule" id="PRU00470"/>
    </source>
</evidence>
<evidence type="ECO:0000313" key="12">
    <source>
        <dbReference type="Proteomes" id="UP000289738"/>
    </source>
</evidence>
<feature type="domain" description="SBP-type" evidence="10">
    <location>
        <begin position="170"/>
        <end position="247"/>
    </location>
</feature>
<reference evidence="11 12" key="1">
    <citation type="submission" date="2019-01" db="EMBL/GenBank/DDBJ databases">
        <title>Sequencing of cultivated peanut Arachis hypogaea provides insights into genome evolution and oil improvement.</title>
        <authorList>
            <person name="Chen X."/>
        </authorList>
    </citation>
    <scope>NUCLEOTIDE SEQUENCE [LARGE SCALE GENOMIC DNA]</scope>
    <source>
        <strain evidence="12">cv. Fuhuasheng</strain>
        <strain evidence="11">GDAAS-fuhuasheng2018</strain>
        <tissue evidence="11">Leaves</tissue>
    </source>
</reference>
<dbReference type="PANTHER" id="PTHR31251:SF226">
    <property type="entry name" value="SQUAMOSA PROMOTER-BINDING-LIKE PROTEIN 6"/>
    <property type="match status" value="1"/>
</dbReference>
<dbReference type="InterPro" id="IPR036893">
    <property type="entry name" value="SBP_sf"/>
</dbReference>
<evidence type="ECO:0000256" key="2">
    <source>
        <dbReference type="ARBA" id="ARBA00022723"/>
    </source>
</evidence>
<dbReference type="STRING" id="3818.A0A444Z492"/>
<keyword evidence="4" id="KW-0862">Zinc</keyword>
<dbReference type="OrthoDB" id="514967at2759"/>
<dbReference type="EMBL" id="SDMP01000015">
    <property type="protein sequence ID" value="RYR09019.1"/>
    <property type="molecule type" value="Genomic_DNA"/>
</dbReference>
<dbReference type="Gene3D" id="4.10.1100.10">
    <property type="entry name" value="Transcription factor, SBP-box domain"/>
    <property type="match status" value="1"/>
</dbReference>
<evidence type="ECO:0000256" key="6">
    <source>
        <dbReference type="ARBA" id="ARBA00023125"/>
    </source>
</evidence>